<feature type="compositionally biased region" description="Basic and acidic residues" evidence="10">
    <location>
        <begin position="802"/>
        <end position="817"/>
    </location>
</feature>
<dbReference type="RefSeq" id="XP_026859182.2">
    <property type="nucleotide sequence ID" value="XM_027003381.2"/>
</dbReference>
<gene>
    <name evidence="14" type="primary">il12rb2l</name>
</gene>
<evidence type="ECO:0000256" key="12">
    <source>
        <dbReference type="SAM" id="SignalP"/>
    </source>
</evidence>
<reference evidence="14" key="4">
    <citation type="submission" date="2025-08" db="UniProtKB">
        <authorList>
            <consortium name="Ensembl"/>
        </authorList>
    </citation>
    <scope>IDENTIFICATION</scope>
</reference>
<evidence type="ECO:0000313" key="14">
    <source>
        <dbReference type="Ensembl" id="ENSEEEP00000011654.2"/>
    </source>
</evidence>
<dbReference type="Ensembl" id="ENSEEET00000011789.2">
    <property type="protein sequence ID" value="ENSEEEP00000011654.2"/>
    <property type="gene ID" value="ENSEEEG00000005861.2"/>
</dbReference>
<sequence>MAWKTRTLVLPLLTVHVVWQCLYVSFGENINCWWNKVQSVDWNVYIECQALPPISTQKCHCDLQLLLEQQVQAKFNQCNPVSAHFTTTVKKQDIQNVCTVTCHGQDPASCTVKEGYPPPICSIPLEDVEMNMNCSWPHNLLNPMNFTLHLEDMHGNGVGGSPLKLGVNNSVIIQRAKYNAGSGLRAWLSASNALGSVWSDEVTFDMDAIVQPSAPLITGHEPKPLEILWEAKRDAGLPAQWLCKVQYRRPCDPDWTEDEASHEANFVLEDPVPFTTYTFRVRCWLSSVMRNYVVMSDWSEEYNAKTPPAVPLGKLDVWSVCEPSLEAPTCKILWKEMPVSQAQGKISSYMVRVRLHNGSDMSMRSNRTGYTAEETCMQSGIVTDGKGVENVTSCAPQTCDQEESCFQSIPLKVPITEVKAVSVAASTTQGESIPSFVALPRTDVPTPTVKPKVRGARNELSVSWCVPTWFSERVQEFVVQHKPIKLHRILCLNWVKVNKSQSSVVVKGPLWDYTAYNVSLFAVVNNCSHLLGYSIAYTVQKVPPKVTDLQIMNISSSTVDLTWTPISLNTSPGLILYYLVHLDNGSVVNVSRHMSSVQLRELKPGQHYDVWISAMTEAGEGEKATTSFTTKTPDNPIFVTVIVISILIISCIIVIVWCCSSQQWSTWPHRIPDPNNSSLFKGENLHAQMSSSPFHHSWPTACTLVEHSLKISNVEEVIVSDSPRVLEDDSKQIVGLPEVPEVEQHPAQLEEEPESGVGEVHEQESGGFKRTSSAVVHRRKDYSQVIDSDYEQGGEEDEEWDEQPHPSDYERHFLPCM</sequence>
<keyword evidence="6 11" id="KW-1133">Transmembrane helix</keyword>
<keyword evidence="8" id="KW-0675">Receptor</keyword>
<feature type="compositionally biased region" description="Acidic residues" evidence="10">
    <location>
        <begin position="788"/>
        <end position="801"/>
    </location>
</feature>
<dbReference type="KEGG" id="eee:113573249"/>
<evidence type="ECO:0000313" key="15">
    <source>
        <dbReference type="Proteomes" id="UP000314983"/>
    </source>
</evidence>
<evidence type="ECO:0000256" key="7">
    <source>
        <dbReference type="ARBA" id="ARBA00023136"/>
    </source>
</evidence>
<evidence type="ECO:0000256" key="8">
    <source>
        <dbReference type="ARBA" id="ARBA00023170"/>
    </source>
</evidence>
<reference evidence="14" key="5">
    <citation type="submission" date="2025-09" db="UniProtKB">
        <authorList>
            <consortium name="Ensembl"/>
        </authorList>
    </citation>
    <scope>IDENTIFICATION</scope>
</reference>
<feature type="domain" description="Fibronectin type-III" evidence="13">
    <location>
        <begin position="211"/>
        <end position="309"/>
    </location>
</feature>
<evidence type="ECO:0000256" key="1">
    <source>
        <dbReference type="ARBA" id="ARBA00004479"/>
    </source>
</evidence>
<dbReference type="InterPro" id="IPR003961">
    <property type="entry name" value="FN3_dom"/>
</dbReference>
<evidence type="ECO:0000256" key="10">
    <source>
        <dbReference type="SAM" id="MobiDB-lite"/>
    </source>
</evidence>
<dbReference type="CTD" id="110437721"/>
<protein>
    <recommendedName>
        <fullName evidence="13">Fibronectin type-III domain-containing protein</fullName>
    </recommendedName>
</protein>
<keyword evidence="15" id="KW-1185">Reference proteome</keyword>
<evidence type="ECO:0000256" key="11">
    <source>
        <dbReference type="SAM" id="Phobius"/>
    </source>
</evidence>
<dbReference type="GeneTree" id="ENSGT00940000155603"/>
<reference evidence="14" key="3">
    <citation type="submission" date="2020-05" db="EMBL/GenBank/DDBJ databases">
        <title>Electrophorus electricus (electric eel) genome, fEleEle1, primary haplotype.</title>
        <authorList>
            <person name="Myers G."/>
            <person name="Meyer A."/>
            <person name="Fedrigo O."/>
            <person name="Formenti G."/>
            <person name="Rhie A."/>
            <person name="Tracey A."/>
            <person name="Sims Y."/>
            <person name="Jarvis E.D."/>
        </authorList>
    </citation>
    <scope>NUCLEOTIDE SEQUENCE [LARGE SCALE GENOMIC DNA]</scope>
</reference>
<dbReference type="AlphaFoldDB" id="A0A4W4EJS5"/>
<dbReference type="InterPro" id="IPR013783">
    <property type="entry name" value="Ig-like_fold"/>
</dbReference>
<dbReference type="Gene3D" id="2.60.40.10">
    <property type="entry name" value="Immunoglobulins"/>
    <property type="match status" value="4"/>
</dbReference>
<name>A0A4W4EJS5_ELEEL</name>
<dbReference type="GeneID" id="113573249"/>
<dbReference type="GO" id="GO:0005886">
    <property type="term" value="C:plasma membrane"/>
    <property type="evidence" value="ECO:0007669"/>
    <property type="project" value="UniProtKB-ARBA"/>
</dbReference>
<feature type="region of interest" description="Disordered" evidence="10">
    <location>
        <begin position="740"/>
        <end position="817"/>
    </location>
</feature>
<evidence type="ECO:0000256" key="2">
    <source>
        <dbReference type="ARBA" id="ARBA00008921"/>
    </source>
</evidence>
<dbReference type="Proteomes" id="UP000314983">
    <property type="component" value="Chromosome 1"/>
</dbReference>
<dbReference type="PROSITE" id="PS50853">
    <property type="entry name" value="FN3"/>
    <property type="match status" value="2"/>
</dbReference>
<dbReference type="OMA" id="GYPPPIC"/>
<feature type="signal peptide" evidence="12">
    <location>
        <begin position="1"/>
        <end position="27"/>
    </location>
</feature>
<keyword evidence="3 11" id="KW-0812">Transmembrane</keyword>
<dbReference type="SMART" id="SM00060">
    <property type="entry name" value="FN3"/>
    <property type="match status" value="3"/>
</dbReference>
<dbReference type="InterPro" id="IPR036116">
    <property type="entry name" value="FN3_sf"/>
</dbReference>
<keyword evidence="7 11" id="KW-0472">Membrane</keyword>
<evidence type="ECO:0000256" key="5">
    <source>
        <dbReference type="ARBA" id="ARBA00022737"/>
    </source>
</evidence>
<evidence type="ECO:0000256" key="4">
    <source>
        <dbReference type="ARBA" id="ARBA00022729"/>
    </source>
</evidence>
<comment type="similarity">
    <text evidence="2">Belongs to the type I cytokine receptor family. Type 2 subfamily.</text>
</comment>
<dbReference type="InterPro" id="IPR052672">
    <property type="entry name" value="Type1_Cytokine_Rcpt_Type2"/>
</dbReference>
<comment type="subcellular location">
    <subcellularLocation>
        <location evidence="1">Membrane</location>
        <topology evidence="1">Single-pass type I membrane protein</topology>
    </subcellularLocation>
</comment>
<dbReference type="RefSeq" id="XP_026859181.2">
    <property type="nucleotide sequence ID" value="XM_027003380.2"/>
</dbReference>
<reference evidence="15" key="2">
    <citation type="journal article" date="2017" name="Sci. Adv.">
        <title>A tail of two voltages: Proteomic comparison of the three electric organs of the electric eel.</title>
        <authorList>
            <person name="Traeger L.L."/>
            <person name="Sabat G."/>
            <person name="Barrett-Wilt G.A."/>
            <person name="Wells G.B."/>
            <person name="Sussman M.R."/>
        </authorList>
    </citation>
    <scope>NUCLEOTIDE SEQUENCE [LARGE SCALE GENOMIC DNA]</scope>
</reference>
<keyword evidence="9" id="KW-0325">Glycoprotein</keyword>
<feature type="domain" description="Fibronectin type-III" evidence="13">
    <location>
        <begin position="545"/>
        <end position="635"/>
    </location>
</feature>
<dbReference type="SUPFAM" id="SSF49265">
    <property type="entry name" value="Fibronectin type III"/>
    <property type="match status" value="3"/>
</dbReference>
<evidence type="ECO:0000256" key="6">
    <source>
        <dbReference type="ARBA" id="ARBA00022989"/>
    </source>
</evidence>
<dbReference type="CDD" id="cd00063">
    <property type="entry name" value="FN3"/>
    <property type="match status" value="2"/>
</dbReference>
<evidence type="ECO:0000259" key="13">
    <source>
        <dbReference type="PROSITE" id="PS50853"/>
    </source>
</evidence>
<organism evidence="14 15">
    <name type="scientific">Electrophorus electricus</name>
    <name type="common">Electric eel</name>
    <name type="synonym">Gymnotus electricus</name>
    <dbReference type="NCBI Taxonomy" id="8005"/>
    <lineage>
        <taxon>Eukaryota</taxon>
        <taxon>Metazoa</taxon>
        <taxon>Chordata</taxon>
        <taxon>Craniata</taxon>
        <taxon>Vertebrata</taxon>
        <taxon>Euteleostomi</taxon>
        <taxon>Actinopterygii</taxon>
        <taxon>Neopterygii</taxon>
        <taxon>Teleostei</taxon>
        <taxon>Ostariophysi</taxon>
        <taxon>Gymnotiformes</taxon>
        <taxon>Gymnotoidei</taxon>
        <taxon>Gymnotidae</taxon>
        <taxon>Electrophorus</taxon>
    </lineage>
</organism>
<dbReference type="Pfam" id="PF00041">
    <property type="entry name" value="fn3"/>
    <property type="match status" value="1"/>
</dbReference>
<dbReference type="STRING" id="8005.ENSEEEP00000011654"/>
<proteinExistence type="inferred from homology"/>
<feature type="chain" id="PRO_5044244557" description="Fibronectin type-III domain-containing protein" evidence="12">
    <location>
        <begin position="28"/>
        <end position="817"/>
    </location>
</feature>
<feature type="transmembrane region" description="Helical" evidence="11">
    <location>
        <begin position="637"/>
        <end position="660"/>
    </location>
</feature>
<dbReference type="PANTHER" id="PTHR48423:SF1">
    <property type="entry name" value="INTERLEUKIN-27 RECEPTOR SUBUNIT ALPHA"/>
    <property type="match status" value="1"/>
</dbReference>
<keyword evidence="4 12" id="KW-0732">Signal</keyword>
<keyword evidence="5" id="KW-0677">Repeat</keyword>
<evidence type="ECO:0000256" key="9">
    <source>
        <dbReference type="ARBA" id="ARBA00023180"/>
    </source>
</evidence>
<reference evidence="15" key="1">
    <citation type="journal article" date="2014" name="Science">
        <title>Nonhuman genetics. Genomic basis for the convergent evolution of electric organs.</title>
        <authorList>
            <person name="Gallant J.R."/>
            <person name="Traeger L.L."/>
            <person name="Volkening J.D."/>
            <person name="Moffett H."/>
            <person name="Chen P.H."/>
            <person name="Novina C.D."/>
            <person name="Phillips G.N.Jr."/>
            <person name="Anand R."/>
            <person name="Wells G.B."/>
            <person name="Pinch M."/>
            <person name="Guth R."/>
            <person name="Unguez G.A."/>
            <person name="Albert J.S."/>
            <person name="Zakon H.H."/>
            <person name="Samanta M.P."/>
            <person name="Sussman M.R."/>
        </authorList>
    </citation>
    <scope>NUCLEOTIDE SEQUENCE [LARGE SCALE GENOMIC DNA]</scope>
</reference>
<dbReference type="PANTHER" id="PTHR48423">
    <property type="entry name" value="INTERLEUKIN-27 RECEPTOR SUBUNIT ALPHA"/>
    <property type="match status" value="1"/>
</dbReference>
<evidence type="ECO:0000256" key="3">
    <source>
        <dbReference type="ARBA" id="ARBA00022692"/>
    </source>
</evidence>
<accession>A0A4W4EJS5</accession>